<evidence type="ECO:0000313" key="7">
    <source>
        <dbReference type="Proteomes" id="UP001295444"/>
    </source>
</evidence>
<feature type="compositionally biased region" description="Basic and acidic residues" evidence="3">
    <location>
        <begin position="187"/>
        <end position="198"/>
    </location>
</feature>
<protein>
    <submittedName>
        <fullName evidence="6">Matrix metallo ase-15</fullName>
    </submittedName>
</protein>
<dbReference type="CDD" id="cd00094">
    <property type="entry name" value="HX"/>
    <property type="match status" value="1"/>
</dbReference>
<feature type="compositionally biased region" description="Basic and acidic residues" evidence="3">
    <location>
        <begin position="210"/>
        <end position="226"/>
    </location>
</feature>
<evidence type="ECO:0000256" key="2">
    <source>
        <dbReference type="PROSITE-ProRule" id="PRU01011"/>
    </source>
</evidence>
<proteinExistence type="predicted"/>
<dbReference type="InterPro" id="IPR036375">
    <property type="entry name" value="Hemopexin-like_dom_sf"/>
</dbReference>
<feature type="repeat" description="Hemopexin" evidence="2">
    <location>
        <begin position="33"/>
        <end position="78"/>
    </location>
</feature>
<dbReference type="GO" id="GO:0030574">
    <property type="term" value="P:collagen catabolic process"/>
    <property type="evidence" value="ECO:0007669"/>
    <property type="project" value="TreeGrafter"/>
</dbReference>
<dbReference type="InterPro" id="IPR000585">
    <property type="entry name" value="Hemopexin-like_dom"/>
</dbReference>
<evidence type="ECO:0000313" key="6">
    <source>
        <dbReference type="EMBL" id="CAH2323818.1"/>
    </source>
</evidence>
<dbReference type="Pfam" id="PF00045">
    <property type="entry name" value="Hemopexin"/>
    <property type="match status" value="3"/>
</dbReference>
<organism evidence="6 7">
    <name type="scientific">Pelobates cultripes</name>
    <name type="common">Western spadefoot toad</name>
    <dbReference type="NCBI Taxonomy" id="61616"/>
    <lineage>
        <taxon>Eukaryota</taxon>
        <taxon>Metazoa</taxon>
        <taxon>Chordata</taxon>
        <taxon>Craniata</taxon>
        <taxon>Vertebrata</taxon>
        <taxon>Euteleostomi</taxon>
        <taxon>Amphibia</taxon>
        <taxon>Batrachia</taxon>
        <taxon>Anura</taxon>
        <taxon>Pelobatoidea</taxon>
        <taxon>Pelobatidae</taxon>
        <taxon>Pelobates</taxon>
    </lineage>
</organism>
<dbReference type="PANTHER" id="PTHR10201">
    <property type="entry name" value="MATRIX METALLOPROTEINASE"/>
    <property type="match status" value="1"/>
</dbReference>
<accession>A0AAD1TG07</accession>
<sequence length="323" mass="37578">MFVFKGGWFWRVRHNRVLDNYPMPIGHFWRGLPANITAVYERHDGKFVFFKGEKFWLFREANLESGYPQPLTSYGYGIPYDRIDSAIWWEPTGHTYLFRGDKMKQITDGSQHSQLNGAQPMDTHMYTDIDTIYISRILNDISRILKAFTYFYKGTRYWKFDNQRLQTEPGYPKSILRDFMGCQEEVYRDPDPDPRWPDVNRPPFNPDLETDNKDKKDAESGGREAPDTTDIVVHIDEYTRAISVAMVIVPLLLLLCILGLIYVIVQMHRKGPPKAFRQHGVGITLDSASEQRAYFLAQKGVDQLRKHCHLPVLCFNSTLQGLT</sequence>
<feature type="repeat" description="Hemopexin" evidence="2">
    <location>
        <begin position="126"/>
        <end position="182"/>
    </location>
</feature>
<dbReference type="EMBL" id="OW240923">
    <property type="protein sequence ID" value="CAH2323818.1"/>
    <property type="molecule type" value="Genomic_DNA"/>
</dbReference>
<keyword evidence="4" id="KW-0812">Transmembrane</keyword>
<dbReference type="AlphaFoldDB" id="A0AAD1TG07"/>
<dbReference type="Pfam" id="PF11857">
    <property type="entry name" value="DUF3377"/>
    <property type="match status" value="1"/>
</dbReference>
<keyword evidence="7" id="KW-1185">Reference proteome</keyword>
<evidence type="ECO:0000259" key="5">
    <source>
        <dbReference type="Pfam" id="PF11857"/>
    </source>
</evidence>
<feature type="transmembrane region" description="Helical" evidence="4">
    <location>
        <begin position="241"/>
        <end position="265"/>
    </location>
</feature>
<evidence type="ECO:0000256" key="4">
    <source>
        <dbReference type="SAM" id="Phobius"/>
    </source>
</evidence>
<reference evidence="6" key="1">
    <citation type="submission" date="2022-03" db="EMBL/GenBank/DDBJ databases">
        <authorList>
            <person name="Alioto T."/>
            <person name="Alioto T."/>
            <person name="Gomez Garrido J."/>
        </authorList>
    </citation>
    <scope>NUCLEOTIDE SEQUENCE</scope>
</reference>
<dbReference type="Proteomes" id="UP001295444">
    <property type="component" value="Chromosome 12"/>
</dbReference>
<feature type="domain" description="Peptidase M10A matrix metallopeptidase C-terminal" evidence="5">
    <location>
        <begin position="221"/>
        <end position="275"/>
    </location>
</feature>
<evidence type="ECO:0000256" key="3">
    <source>
        <dbReference type="SAM" id="MobiDB-lite"/>
    </source>
</evidence>
<dbReference type="PANTHER" id="PTHR10201:SF25">
    <property type="entry name" value="MATRIX METALLOPROTEINASE-15"/>
    <property type="match status" value="1"/>
</dbReference>
<keyword evidence="4" id="KW-0472">Membrane</keyword>
<dbReference type="InterPro" id="IPR021805">
    <property type="entry name" value="Pept_M10A_metallopeptidase_C"/>
</dbReference>
<name>A0AAD1TG07_PELCU</name>
<feature type="region of interest" description="Disordered" evidence="3">
    <location>
        <begin position="187"/>
        <end position="226"/>
    </location>
</feature>
<dbReference type="Gene3D" id="2.110.10.10">
    <property type="entry name" value="Hemopexin-like domain"/>
    <property type="match status" value="1"/>
</dbReference>
<dbReference type="PROSITE" id="PS51642">
    <property type="entry name" value="HEMOPEXIN_2"/>
    <property type="match status" value="3"/>
</dbReference>
<keyword evidence="4" id="KW-1133">Transmembrane helix</keyword>
<dbReference type="SMART" id="SM00120">
    <property type="entry name" value="HX"/>
    <property type="match status" value="4"/>
</dbReference>
<keyword evidence="1" id="KW-0677">Repeat</keyword>
<dbReference type="GO" id="GO:0030198">
    <property type="term" value="P:extracellular matrix organization"/>
    <property type="evidence" value="ECO:0007669"/>
    <property type="project" value="TreeGrafter"/>
</dbReference>
<dbReference type="GO" id="GO:0004222">
    <property type="term" value="F:metalloendopeptidase activity"/>
    <property type="evidence" value="ECO:0007669"/>
    <property type="project" value="InterPro"/>
</dbReference>
<dbReference type="SUPFAM" id="SSF50923">
    <property type="entry name" value="Hemopexin-like domain"/>
    <property type="match status" value="1"/>
</dbReference>
<dbReference type="InterPro" id="IPR018487">
    <property type="entry name" value="Hemopexin-like_repeat"/>
</dbReference>
<feature type="repeat" description="Hemopexin" evidence="2">
    <location>
        <begin position="1"/>
        <end position="32"/>
    </location>
</feature>
<gene>
    <name evidence="6" type="ORF">PECUL_23A024073</name>
</gene>
<evidence type="ECO:0000256" key="1">
    <source>
        <dbReference type="ARBA" id="ARBA00022737"/>
    </source>
</evidence>
<dbReference type="GO" id="GO:0005615">
    <property type="term" value="C:extracellular space"/>
    <property type="evidence" value="ECO:0007669"/>
    <property type="project" value="TreeGrafter"/>
</dbReference>